<reference evidence="3 4" key="1">
    <citation type="submission" date="2019-11" db="EMBL/GenBank/DDBJ databases">
        <authorList>
            <person name="Zheng R.K."/>
            <person name="Sun C.M."/>
        </authorList>
    </citation>
    <scope>NUCLEOTIDE SEQUENCE [LARGE SCALE GENOMIC DNA]</scope>
    <source>
        <strain evidence="3 4">SRB007</strain>
    </source>
</reference>
<dbReference type="KEGG" id="psel:GM415_04260"/>
<evidence type="ECO:0000256" key="1">
    <source>
        <dbReference type="ARBA" id="ARBA00022679"/>
    </source>
</evidence>
<keyword evidence="3" id="KW-0489">Methyltransferase</keyword>
<protein>
    <submittedName>
        <fullName evidence="3">Methyltransferase domain-containing protein</fullName>
    </submittedName>
</protein>
<evidence type="ECO:0000259" key="2">
    <source>
        <dbReference type="Pfam" id="PF13649"/>
    </source>
</evidence>
<organism evidence="3 4">
    <name type="scientific">Pseudodesulfovibrio cashew</name>
    <dbReference type="NCBI Taxonomy" id="2678688"/>
    <lineage>
        <taxon>Bacteria</taxon>
        <taxon>Pseudomonadati</taxon>
        <taxon>Thermodesulfobacteriota</taxon>
        <taxon>Desulfovibrionia</taxon>
        <taxon>Desulfovibrionales</taxon>
        <taxon>Desulfovibrionaceae</taxon>
    </lineage>
</organism>
<evidence type="ECO:0000313" key="3">
    <source>
        <dbReference type="EMBL" id="QGY39365.1"/>
    </source>
</evidence>
<dbReference type="InterPro" id="IPR041698">
    <property type="entry name" value="Methyltransf_25"/>
</dbReference>
<accession>A0A6I6J9P1</accession>
<dbReference type="Pfam" id="PF13649">
    <property type="entry name" value="Methyltransf_25"/>
    <property type="match status" value="1"/>
</dbReference>
<gene>
    <name evidence="3" type="ORF">GM415_04260</name>
</gene>
<dbReference type="CDD" id="cd02440">
    <property type="entry name" value="AdoMet_MTases"/>
    <property type="match status" value="1"/>
</dbReference>
<dbReference type="GO" id="GO:0008168">
    <property type="term" value="F:methyltransferase activity"/>
    <property type="evidence" value="ECO:0007669"/>
    <property type="project" value="UniProtKB-KW"/>
</dbReference>
<dbReference type="SUPFAM" id="SSF53335">
    <property type="entry name" value="S-adenosyl-L-methionine-dependent methyltransferases"/>
    <property type="match status" value="1"/>
</dbReference>
<dbReference type="AlphaFoldDB" id="A0A6I6J9P1"/>
<name>A0A6I6J9P1_9BACT</name>
<dbReference type="RefSeq" id="WP_158946591.1">
    <property type="nucleotide sequence ID" value="NZ_CP046400.1"/>
</dbReference>
<dbReference type="PANTHER" id="PTHR43861">
    <property type="entry name" value="TRANS-ACONITATE 2-METHYLTRANSFERASE-RELATED"/>
    <property type="match status" value="1"/>
</dbReference>
<dbReference type="Gene3D" id="3.40.50.150">
    <property type="entry name" value="Vaccinia Virus protein VP39"/>
    <property type="match status" value="1"/>
</dbReference>
<sequence length="220" mass="26106">MKQYREIITPLHTRTSREYLPRMTEDKVRCMAVAKRYGQDYWDGDKCYGYGGYRYDGRWKSVAERLIETYGLKSDARILDVGCGKAYLLYELKKLLPDAQIRGFDPSLYALEDAFEEIREGLIVHRAENPYPWPDGHFDLVLSINSLHNLEVPELKNALAEIERTGREKFICVESYRNDQEQFNLQCWALTCEAFFSERAWKWLFKEFGYTGDYEFIYFE</sequence>
<keyword evidence="4" id="KW-1185">Reference proteome</keyword>
<dbReference type="GO" id="GO:0032259">
    <property type="term" value="P:methylation"/>
    <property type="evidence" value="ECO:0007669"/>
    <property type="project" value="UniProtKB-KW"/>
</dbReference>
<feature type="domain" description="Methyltransferase" evidence="2">
    <location>
        <begin position="78"/>
        <end position="165"/>
    </location>
</feature>
<dbReference type="Proteomes" id="UP000428328">
    <property type="component" value="Chromosome"/>
</dbReference>
<dbReference type="InterPro" id="IPR029063">
    <property type="entry name" value="SAM-dependent_MTases_sf"/>
</dbReference>
<dbReference type="EMBL" id="CP046400">
    <property type="protein sequence ID" value="QGY39365.1"/>
    <property type="molecule type" value="Genomic_DNA"/>
</dbReference>
<keyword evidence="1 3" id="KW-0808">Transferase</keyword>
<proteinExistence type="predicted"/>
<evidence type="ECO:0000313" key="4">
    <source>
        <dbReference type="Proteomes" id="UP000428328"/>
    </source>
</evidence>